<dbReference type="AlphaFoldDB" id="A0A554WVB5"/>
<feature type="domain" description="Beta-lactamase-related" evidence="1">
    <location>
        <begin position="105"/>
        <end position="406"/>
    </location>
</feature>
<dbReference type="Pfam" id="PF00144">
    <property type="entry name" value="Beta-lactamase"/>
    <property type="match status" value="1"/>
</dbReference>
<dbReference type="EC" id="3.5.1.46" evidence="2"/>
<evidence type="ECO:0000313" key="2">
    <source>
        <dbReference type="EMBL" id="TSE27521.1"/>
    </source>
</evidence>
<reference evidence="2 3" key="1">
    <citation type="submission" date="2019-07" db="EMBL/GenBank/DDBJ databases">
        <title>Tepidimonas sediminis YIM 72259 draft genome.</title>
        <authorList>
            <person name="Da Costa M.S."/>
            <person name="Froufe H.J.C."/>
            <person name="Egas C."/>
            <person name="Albuquerque L."/>
        </authorList>
    </citation>
    <scope>NUCLEOTIDE SEQUENCE [LARGE SCALE GENOMIC DNA]</scope>
    <source>
        <strain evidence="2 3">YIM 72259</strain>
    </source>
</reference>
<sequence length="434" mass="48871">MAKEALSGARRRLWRVSWLVAVLPVLAAAQIVRPDGPGAHKLGLAQGYPGCPGHEAIERLECRVGTWSANHRFAPARTVEPADEPRPLPVMTQPPEIRWRWGLFSRTVDDFLDETQTTGLLILKDGQIVVERYQYGRRPDMPLRSFSMAKTVTAMLVGIAVERGAIRSLDDRVVDYWPEVAPSAYGQTSLRHLLRMASGVPFRELYTWTPDDDIATWARLLSDPSHRGQPERVAAFLNARTEREAEPGLRFRYATIETDILGRVLMRATGRSLTELTQHWLWQPMGAEHPAYWLYATTDGAEEAGHGFNATLRDYARFALLLAEDGQRDGRSIIPRDFLLEATDPARQPPAFRPRAATPGMGYGYQVWLLPLKTRTFALQGVYGQNILIQPETGIVIVQTSVNDRPSGRQDPRPYQLRDAFWRGVVLSLGGRWD</sequence>
<dbReference type="PANTHER" id="PTHR43283:SF14">
    <property type="entry name" value="BLL8153 PROTEIN"/>
    <property type="match status" value="1"/>
</dbReference>
<gene>
    <name evidence="2" type="primary">nylB'</name>
    <name evidence="2" type="ORF">Tsedi_00360</name>
</gene>
<proteinExistence type="predicted"/>
<keyword evidence="3" id="KW-1185">Reference proteome</keyword>
<comment type="caution">
    <text evidence="2">The sequence shown here is derived from an EMBL/GenBank/DDBJ whole genome shotgun (WGS) entry which is preliminary data.</text>
</comment>
<dbReference type="InterPro" id="IPR001466">
    <property type="entry name" value="Beta-lactam-related"/>
</dbReference>
<dbReference type="RefSeq" id="WP_185970543.1">
    <property type="nucleotide sequence ID" value="NZ_VJND01000001.1"/>
</dbReference>
<evidence type="ECO:0000313" key="3">
    <source>
        <dbReference type="Proteomes" id="UP000320225"/>
    </source>
</evidence>
<keyword evidence="2" id="KW-0378">Hydrolase</keyword>
<dbReference type="EMBL" id="VJND01000001">
    <property type="protein sequence ID" value="TSE27521.1"/>
    <property type="molecule type" value="Genomic_DNA"/>
</dbReference>
<dbReference type="InterPro" id="IPR012338">
    <property type="entry name" value="Beta-lactam/transpept-like"/>
</dbReference>
<dbReference type="Gene3D" id="3.40.710.10">
    <property type="entry name" value="DD-peptidase/beta-lactamase superfamily"/>
    <property type="match status" value="1"/>
</dbReference>
<accession>A0A554WVB5</accession>
<evidence type="ECO:0000259" key="1">
    <source>
        <dbReference type="Pfam" id="PF00144"/>
    </source>
</evidence>
<name>A0A554WVB5_9BURK</name>
<dbReference type="SUPFAM" id="SSF56601">
    <property type="entry name" value="beta-lactamase/transpeptidase-like"/>
    <property type="match status" value="1"/>
</dbReference>
<dbReference type="Proteomes" id="UP000320225">
    <property type="component" value="Unassembled WGS sequence"/>
</dbReference>
<dbReference type="PANTHER" id="PTHR43283">
    <property type="entry name" value="BETA-LACTAMASE-RELATED"/>
    <property type="match status" value="1"/>
</dbReference>
<dbReference type="InterPro" id="IPR050789">
    <property type="entry name" value="Diverse_Enzym_Activities"/>
</dbReference>
<protein>
    <submittedName>
        <fullName evidence="2">6-aminohexanoate-dimer hydrolase</fullName>
        <ecNumber evidence="2">3.5.1.46</ecNumber>
    </submittedName>
</protein>
<dbReference type="GO" id="GO:0019875">
    <property type="term" value="F:6-aminohexanoate-dimer hydrolase activity"/>
    <property type="evidence" value="ECO:0007669"/>
    <property type="project" value="UniProtKB-EC"/>
</dbReference>
<organism evidence="2 3">
    <name type="scientific">Tepidimonas sediminis</name>
    <dbReference type="NCBI Taxonomy" id="2588941"/>
    <lineage>
        <taxon>Bacteria</taxon>
        <taxon>Pseudomonadati</taxon>
        <taxon>Pseudomonadota</taxon>
        <taxon>Betaproteobacteria</taxon>
        <taxon>Burkholderiales</taxon>
        <taxon>Tepidimonas</taxon>
    </lineage>
</organism>